<dbReference type="GO" id="GO:0016491">
    <property type="term" value="F:oxidoreductase activity"/>
    <property type="evidence" value="ECO:0007669"/>
    <property type="project" value="UniProtKB-KW"/>
</dbReference>
<evidence type="ECO:0000256" key="1">
    <source>
        <dbReference type="ARBA" id="ARBA00023002"/>
    </source>
</evidence>
<organism evidence="3 4">
    <name type="scientific">Zasmidium cellare ATCC 36951</name>
    <dbReference type="NCBI Taxonomy" id="1080233"/>
    <lineage>
        <taxon>Eukaryota</taxon>
        <taxon>Fungi</taxon>
        <taxon>Dikarya</taxon>
        <taxon>Ascomycota</taxon>
        <taxon>Pezizomycotina</taxon>
        <taxon>Dothideomycetes</taxon>
        <taxon>Dothideomycetidae</taxon>
        <taxon>Mycosphaerellales</taxon>
        <taxon>Mycosphaerellaceae</taxon>
        <taxon>Zasmidium</taxon>
    </lineage>
</organism>
<dbReference type="EMBL" id="ML993608">
    <property type="protein sequence ID" value="KAF2163468.1"/>
    <property type="molecule type" value="Genomic_DNA"/>
</dbReference>
<reference evidence="3" key="1">
    <citation type="journal article" date="2020" name="Stud. Mycol.">
        <title>101 Dothideomycetes genomes: a test case for predicting lifestyles and emergence of pathogens.</title>
        <authorList>
            <person name="Haridas S."/>
            <person name="Albert R."/>
            <person name="Binder M."/>
            <person name="Bloem J."/>
            <person name="Labutti K."/>
            <person name="Salamov A."/>
            <person name="Andreopoulos B."/>
            <person name="Baker S."/>
            <person name="Barry K."/>
            <person name="Bills G."/>
            <person name="Bluhm B."/>
            <person name="Cannon C."/>
            <person name="Castanera R."/>
            <person name="Culley D."/>
            <person name="Daum C."/>
            <person name="Ezra D."/>
            <person name="Gonzalez J."/>
            <person name="Henrissat B."/>
            <person name="Kuo A."/>
            <person name="Liang C."/>
            <person name="Lipzen A."/>
            <person name="Lutzoni F."/>
            <person name="Magnuson J."/>
            <person name="Mondo S."/>
            <person name="Nolan M."/>
            <person name="Ohm R."/>
            <person name="Pangilinan J."/>
            <person name="Park H.-J."/>
            <person name="Ramirez L."/>
            <person name="Alfaro M."/>
            <person name="Sun H."/>
            <person name="Tritt A."/>
            <person name="Yoshinaga Y."/>
            <person name="Zwiers L.-H."/>
            <person name="Turgeon B."/>
            <person name="Goodwin S."/>
            <person name="Spatafora J."/>
            <person name="Crous P."/>
            <person name="Grigoriev I."/>
        </authorList>
    </citation>
    <scope>NUCLEOTIDE SEQUENCE</scope>
    <source>
        <strain evidence="3">ATCC 36951</strain>
    </source>
</reference>
<dbReference type="PANTHER" id="PTHR34598:SF3">
    <property type="entry name" value="OXIDOREDUCTASE AN1597"/>
    <property type="match status" value="1"/>
</dbReference>
<accession>A0A6A6CB61</accession>
<dbReference type="InterPro" id="IPR044053">
    <property type="entry name" value="AsaB-like"/>
</dbReference>
<comment type="similarity">
    <text evidence="2">Belongs to the asaB hydroxylase/desaturase family.</text>
</comment>
<keyword evidence="1" id="KW-0560">Oxidoreductase</keyword>
<dbReference type="PANTHER" id="PTHR34598">
    <property type="entry name" value="BLL6449 PROTEIN"/>
    <property type="match status" value="1"/>
</dbReference>
<sequence length="320" mass="37372">MTMQHRALAHGTRISAEDTTLYYYLEVKDGGIIQTYPGTAFEKRKHVPHDMNIKDLRKVQDKFLLDKNGFQLVQHPTAMDKDFLDEEQIKDVYYPECQRLMKKMTGASEVQIVSHMCRRHRFDEAQTDAKDKEDKDFVTKNNPARFVHVDQSYRGAEQFLYLNLGEEEADRRTKKRWAIMNVWQPIINPVQRDPLAFCDYESLDENDLRTVVANLPPPGAGEYGNVSRNIKHKQKFEYSSNGETARYEVANLAHNPNQQWYYASGMTPEDAWVFKIFDSKKDGRARRTPHTAFAAKEDYGPTRQSIEVRCLCFWDDKPME</sequence>
<evidence type="ECO:0000256" key="2">
    <source>
        <dbReference type="ARBA" id="ARBA00023604"/>
    </source>
</evidence>
<dbReference type="Proteomes" id="UP000799537">
    <property type="component" value="Unassembled WGS sequence"/>
</dbReference>
<evidence type="ECO:0008006" key="5">
    <source>
        <dbReference type="Google" id="ProtNLM"/>
    </source>
</evidence>
<proteinExistence type="inferred from homology"/>
<protein>
    <recommendedName>
        <fullName evidence="5">GA4 desaturase family protein</fullName>
    </recommendedName>
</protein>
<dbReference type="NCBIfam" id="NF041278">
    <property type="entry name" value="CmcJ_NvfI_EfuI"/>
    <property type="match status" value="1"/>
</dbReference>
<gene>
    <name evidence="3" type="ORF">M409DRAFT_68413</name>
</gene>
<dbReference type="RefSeq" id="XP_033664357.1">
    <property type="nucleotide sequence ID" value="XM_033817832.1"/>
</dbReference>
<name>A0A6A6CB61_ZASCE</name>
<dbReference type="AlphaFoldDB" id="A0A6A6CB61"/>
<keyword evidence="4" id="KW-1185">Reference proteome</keyword>
<evidence type="ECO:0000313" key="3">
    <source>
        <dbReference type="EMBL" id="KAF2163468.1"/>
    </source>
</evidence>
<dbReference type="GeneID" id="54571104"/>
<dbReference type="OrthoDB" id="412788at2759"/>
<evidence type="ECO:0000313" key="4">
    <source>
        <dbReference type="Proteomes" id="UP000799537"/>
    </source>
</evidence>